<keyword evidence="4" id="KW-0808">Transferase</keyword>
<dbReference type="GO" id="GO:0009277">
    <property type="term" value="C:fungal-type cell wall"/>
    <property type="evidence" value="ECO:0007669"/>
    <property type="project" value="TreeGrafter"/>
</dbReference>
<dbReference type="FunFam" id="3.40.50.2000:FF:000058">
    <property type="entry name" value="Alpha-1,3-glucan synthase Ags1"/>
    <property type="match status" value="1"/>
</dbReference>
<feature type="transmembrane region" description="Helical" evidence="8">
    <location>
        <begin position="2489"/>
        <end position="2514"/>
    </location>
</feature>
<dbReference type="GO" id="GO:0016787">
    <property type="term" value="F:hydrolase activity"/>
    <property type="evidence" value="ECO:0007669"/>
    <property type="project" value="InterPro"/>
</dbReference>
<dbReference type="InterPro" id="IPR006047">
    <property type="entry name" value="GH13_cat_dom"/>
</dbReference>
<dbReference type="InterPro" id="IPR017853">
    <property type="entry name" value="GH"/>
</dbReference>
<proteinExistence type="inferred from homology"/>
<sequence>MSLLHSEWTAFLAQNPTVSHDDESRNERFSSSPEGRVLAEQVSSVDTTVPARDNHWIPIRIYTPKDRSSDAIVIFYHSGGFVNGSLDTEDISCRHMALGGPSTVISVDYRLSPAHLYPVPINDGWDAFEYLVTNLSTLLPKHGTSARVVISGTSSGGQLAAIVSQKARDWMRDPTKATAAAGVTLSGVLLRAPVTVRGTDAALIPPCFRDLHRSWTEKLETNLDRQGMAENHDLLGVPCAERTQPEAYPLWGRFDGLLKTYVQICEVDILRDDAVCYVQGLQNAGVEVQVSFYKSLPHIFWVYAPQLEVSRQAQEDCVNGLRWLLGLTDTVLEGTSEMFTETQRSAALILSLLSVSALCWPYTESLVDYNLNENRSAESPIDYWGEWPNHKYHPSPDNWRFPVYTIFLDRIANGDPTNDDINGTAFEHVLNSNQMRHGGDLVGLIDTLDYIRGMGFKAIYFAGTGLMNLPWAYDGYSPVDTTLLDMHHGTLEDWRRTITEIHNRDMYVIMDNTLATLSNLIGFKGHLNTSADFRADEYEVEWITDRQYADFKFSNEYNKTCDYPKFWNETGFPLMSGGVEELKGCYNSDFDQYGELEAFGNFPDWKRQLTKFASVQDRLREWHKPVRDIITRHYCIQIASLDIDGFRYDKAVQATLEPLGEISAAFRECAKKYGKHNFFIPGEITSGNNFGSLYLGRGRQPNQWPKSAGAAVKLKNDSDAQNFLREDGHQALDAAAFHYTIYRSMTRFLGMDGNLVAGFDLPTDFIEAWNGMLVSNDFLNPLTGQLDPRHMYGVSNQDNFRWPAIKNGTEKYLLGLFIVTLELPGIPLILWGEEQDMYVFDATATNYLFGRQPMTYQTAWWTHGCFNLNTTKFYNFPNERGLYGCHDITVTYDQRNPAHPLRNIMKRMFEIREHYPVANDGFYLQTLSQLTKDVYLPGSSTTPTVTGLWSVLRSYFPGIQTEASKGNNSIWLVYHNDNQTKTYGGDCKNRNTALLAPYKSGTKLKNVFSPYDELTLEDGPGEIEVQGSTESYGCARNMTLLAWEYRAYVEADSFVEPGPTVTEFVPGHDARLLSAEDTGETVDIQLGYSKEMDCTGVTQAISLNSTTQKGITPTLDTSSVNCGKVTPRTSSHNYVGEVPTVWTWSAKLKNVHHGIHQLTVKNVTTTSGARTNAVDRFLFRMGTPTNPLMTPLANYSTSLVHKSDDGSIYIQHEAAGADLFRYSTTFGRTWSEWTTYTGGNTTIDIAPWTGTDDQKWKGTHVRVQYFSRLTGSSDYIQEGDYGWEDGVPRRFPHLWWNGPYNQYGYDAGLDSRMRYDTKEGRWKYDFVYEWPSVGQISVWGVGPDGLPDPTEVYGDVGNASVVQKLPPSYLSSNVINITTLPPFPHLGWTISLNDANLRYEMTPVGSGWVQLVLFILLWVVPILMGLAGAFIFMRTFYRVKLNTDGTAAKEDKLPLLWRKVKAQFAGDDDSEMAISDKAVLPENAVAGAPEHRRTVLIATMEYLIQDWKVKVKIGGLGVMAQLMSENLRHQNLIWVVPCVGDIEYPEDTPAEPMVVTILDKPYLVNVQYHVVENITYVLLDAPVFRQQTKAEPYPPRMDDLDSAVYYSAWNQCIAETIKRFPSIDLYHINDFHGCLAPLYLLPTRTVPVCLSLHNAEFQGLWPLRTQQEKKEVCSVFNLPIETATKYCQFGNVFNLLHTGASYLRFHQRGFGAVGVSKKYGKRSWARYPIFWSLDKIGSLPNPDPSDTGAVGDGAETNVSIPSPEDRIRDKLQAQKWAGLTEDPNADLLVFVGRWSKQKGVDLIADVMPAILSARPHVQLICVGPIIDLYGKLAAIKLERIMAMFPGRVLSKPEFTILPPYVFSGANFALIPSRDEPFGLVAVEFGRKGALGIGSRIGGLGQMPGWWYTVESDATRHLLHQLRTAIKSALDSDQETREEMRTNSAKQRFPVLEWIQKLETLQQTAIQLHHTKNKNTVAGPMPESQIYWEMQNMRDSTVSLPGLAQSVPDGLETPPSRVMLNAESRLQELQADDGNRSSLGRKLSLGRRAGPGQGRNRLVKKSLRDSQVAESQLDEEATDADADAEADEDDSNSHRVDYISTDEAMRAVSHALEYQDTGESVGNGNGNGNSITPPYHSTSGSPYFVSRASSPAPRTPSDMPQYPFQLALNSSEGMPLVHSRNVSVLSLPSVMGDHNQQVFELQKVDPTFTDSMGHFTRRFEQLLNNLDKKNSMTDCCIETYLMKSERKFFNMYNDAQLKKHHAKESISSSASPDHLDHETQYNRLSTATAASDPSDSDEIDRWLSRLGYRRPMAVQRFMRRRIGNWPVYALFLGLGQIIATNSAQITLLAGQVGETATKLYVIAAIYCVSSIAWWFMYASLPAVIVLSLPWFIYCLAFIVIGVSPFGLSAVGRGWAQNVAAGVYAAASSSGSLFFALNFGDQGAVPVKDWMFRASLIQGISQLYTVALWYWSSKVTATEIGGISTLALSTWRLTAVVMPIAAVCFFIGVLLALGLPKYYRQAPSRILYFYTSLFRRRIVLWFFFMVIVQNWFLAAAFGRNWSFLWSSKHTKTWEVVILVVGFFIILWVLILFVFRALSKEHSWILPVFGLSLGSPRWAQTWWGTSNIGYYLPWAGSLTSGAIVSRCLWLWLGVLDEIQQVGLGMILLQTLTRVHVCFVLLAAQAVGSIATICARGFAPNRLGPDGISPNVGTSADKVANAWFWIALFFQLLASFGFLLFYRKEQLNRP</sequence>
<dbReference type="InterPro" id="IPR058657">
    <property type="entry name" value="Mok11-13/Ags1-like_Ig"/>
</dbReference>
<feature type="transmembrane region" description="Helical" evidence="8">
    <location>
        <begin position="2358"/>
        <end position="2375"/>
    </location>
</feature>
<evidence type="ECO:0000256" key="6">
    <source>
        <dbReference type="ARBA" id="ARBA00048960"/>
    </source>
</evidence>
<dbReference type="InterPro" id="IPR058655">
    <property type="entry name" value="Mok11-14/Ags1-like"/>
</dbReference>
<dbReference type="Pfam" id="PF00128">
    <property type="entry name" value="Alpha-amylase"/>
    <property type="match status" value="1"/>
</dbReference>
<evidence type="ECO:0000313" key="10">
    <source>
        <dbReference type="EMBL" id="KAF7180664.1"/>
    </source>
</evidence>
<dbReference type="SMART" id="SM00642">
    <property type="entry name" value="Aamy"/>
    <property type="match status" value="1"/>
</dbReference>
<dbReference type="Pfam" id="PF13692">
    <property type="entry name" value="Glyco_trans_1_4"/>
    <property type="match status" value="1"/>
</dbReference>
<feature type="transmembrane region" description="Helical" evidence="8">
    <location>
        <begin position="1408"/>
        <end position="1432"/>
    </location>
</feature>
<dbReference type="FunFam" id="3.20.20.80:FF:000073">
    <property type="entry name" value="Alpha-1,3-glucan synthase Ags2"/>
    <property type="match status" value="1"/>
</dbReference>
<feature type="compositionally biased region" description="Acidic residues" evidence="7">
    <location>
        <begin position="2071"/>
        <end position="2089"/>
    </location>
</feature>
<comment type="catalytic activity">
    <reaction evidence="6">
        <text>[(1-&gt;3)-alpha-D-glucosyl](n) + UDP-alpha-D-glucose = [(1-&gt;3)-alpha-D-glucosyl](n+1) + UDP + H(+)</text>
        <dbReference type="Rhea" id="RHEA:19749"/>
        <dbReference type="Rhea" id="RHEA-COMP:11150"/>
        <dbReference type="Rhea" id="RHEA-COMP:11151"/>
        <dbReference type="ChEBI" id="CHEBI:15378"/>
        <dbReference type="ChEBI" id="CHEBI:28100"/>
        <dbReference type="ChEBI" id="CHEBI:58223"/>
        <dbReference type="ChEBI" id="CHEBI:58885"/>
        <dbReference type="EC" id="2.4.1.183"/>
    </reaction>
</comment>
<dbReference type="SUPFAM" id="SSF53756">
    <property type="entry name" value="UDP-Glycosyltransferase/glycogen phosphorylase"/>
    <property type="match status" value="1"/>
</dbReference>
<evidence type="ECO:0000256" key="7">
    <source>
        <dbReference type="SAM" id="MobiDB-lite"/>
    </source>
</evidence>
<dbReference type="Pfam" id="PF26114">
    <property type="entry name" value="Ig_2_Mok13"/>
    <property type="match status" value="1"/>
</dbReference>
<feature type="transmembrane region" description="Helical" evidence="8">
    <location>
        <begin position="2673"/>
        <end position="2695"/>
    </location>
</feature>
<dbReference type="Pfam" id="PF07859">
    <property type="entry name" value="Abhydrolase_3"/>
    <property type="match status" value="1"/>
</dbReference>
<feature type="region of interest" description="Disordered" evidence="7">
    <location>
        <begin position="15"/>
        <end position="37"/>
    </location>
</feature>
<accession>A0A8H6QXN4</accession>
<keyword evidence="8" id="KW-0472">Membrane</keyword>
<feature type="compositionally biased region" description="Basic and acidic residues" evidence="7">
    <location>
        <begin position="19"/>
        <end position="28"/>
    </location>
</feature>
<feature type="transmembrane region" description="Helical" evidence="8">
    <location>
        <begin position="2573"/>
        <end position="2592"/>
    </location>
</feature>
<comment type="similarity">
    <text evidence="1">Belongs to the glycosyltransferase group 1 family.</text>
</comment>
<keyword evidence="8" id="KW-1133">Transmembrane helix</keyword>
<dbReference type="EMBL" id="JACBAG010001834">
    <property type="protein sequence ID" value="KAF7180664.1"/>
    <property type="molecule type" value="Genomic_DNA"/>
</dbReference>
<evidence type="ECO:0000256" key="1">
    <source>
        <dbReference type="ARBA" id="ARBA00006122"/>
    </source>
</evidence>
<dbReference type="FunFam" id="3.40.50.2000:FF:000052">
    <property type="entry name" value="Alpha-1,3-glucan synthase Ags2"/>
    <property type="match status" value="1"/>
</dbReference>
<dbReference type="Pfam" id="PF26127">
    <property type="entry name" value="12TM_Mok13"/>
    <property type="match status" value="1"/>
</dbReference>
<dbReference type="InterPro" id="IPR058654">
    <property type="entry name" value="Mok11-14/Ags1-like_TM"/>
</dbReference>
<keyword evidence="3" id="KW-0328">Glycosyltransferase</keyword>
<protein>
    <recommendedName>
        <fullName evidence="2">alpha-1,3-glucan synthase</fullName>
        <ecNumber evidence="2">2.4.1.183</ecNumber>
    </recommendedName>
</protein>
<dbReference type="CDD" id="cd11323">
    <property type="entry name" value="AmyAc_AGS"/>
    <property type="match status" value="1"/>
</dbReference>
<dbReference type="InterPro" id="IPR058658">
    <property type="entry name" value="Mok11-13/Ags1-like_Ig_2"/>
</dbReference>
<keyword evidence="5" id="KW-0961">Cell wall biogenesis/degradation</keyword>
<comment type="caution">
    <text evidence="10">The sequence shown here is derived from an EMBL/GenBank/DDBJ whole genome shotgun (WGS) entry which is preliminary data.</text>
</comment>
<feature type="transmembrane region" description="Helical" evidence="8">
    <location>
        <begin position="2324"/>
        <end position="2346"/>
    </location>
</feature>
<evidence type="ECO:0000313" key="11">
    <source>
        <dbReference type="Proteomes" id="UP000641853"/>
    </source>
</evidence>
<feature type="transmembrane region" description="Helical" evidence="8">
    <location>
        <begin position="2417"/>
        <end position="2437"/>
    </location>
</feature>
<dbReference type="Proteomes" id="UP000641853">
    <property type="component" value="Unassembled WGS sequence"/>
</dbReference>
<dbReference type="Gene3D" id="3.40.50.2000">
    <property type="entry name" value="Glycogen Phosphorylase B"/>
    <property type="match status" value="2"/>
</dbReference>
<feature type="region of interest" description="Disordered" evidence="7">
    <location>
        <begin position="1742"/>
        <end position="1762"/>
    </location>
</feature>
<dbReference type="SUPFAM" id="SSF51445">
    <property type="entry name" value="(Trans)glycosidases"/>
    <property type="match status" value="1"/>
</dbReference>
<dbReference type="GO" id="GO:0047657">
    <property type="term" value="F:alpha-1,3-glucan synthase activity"/>
    <property type="evidence" value="ECO:0007669"/>
    <property type="project" value="UniProtKB-EC"/>
</dbReference>
<keyword evidence="11" id="KW-1185">Reference proteome</keyword>
<feature type="transmembrane region" description="Helical" evidence="8">
    <location>
        <begin position="2535"/>
        <end position="2553"/>
    </location>
</feature>
<feature type="domain" description="Glycosyl hydrolase family 13 catalytic" evidence="9">
    <location>
        <begin position="405"/>
        <end position="899"/>
    </location>
</feature>
<dbReference type="PANTHER" id="PTHR47182:SF7">
    <property type="entry name" value="ALPHA-1,3-GLUCAN SYNTHASE"/>
    <property type="match status" value="1"/>
</dbReference>
<evidence type="ECO:0000259" key="9">
    <source>
        <dbReference type="SMART" id="SM00642"/>
    </source>
</evidence>
<feature type="region of interest" description="Disordered" evidence="7">
    <location>
        <begin position="2027"/>
        <end position="2094"/>
    </location>
</feature>
<evidence type="ECO:0000256" key="5">
    <source>
        <dbReference type="ARBA" id="ARBA00023316"/>
    </source>
</evidence>
<dbReference type="Gene3D" id="3.20.20.80">
    <property type="entry name" value="Glycosidases"/>
    <property type="match status" value="1"/>
</dbReference>
<dbReference type="Pfam" id="PF26111">
    <property type="entry name" value="Ig_Mok13"/>
    <property type="match status" value="1"/>
</dbReference>
<gene>
    <name evidence="10" type="ORF">CNMCM7691_009955</name>
</gene>
<dbReference type="InterPro" id="IPR058659">
    <property type="entry name" value="Mok11-13/Ags1-like_CBM"/>
</dbReference>
<dbReference type="Pfam" id="PF26122">
    <property type="entry name" value="CBM_Mok13"/>
    <property type="match status" value="1"/>
</dbReference>
<organism evidence="10 11">
    <name type="scientific">Aspergillus felis</name>
    <dbReference type="NCBI Taxonomy" id="1287682"/>
    <lineage>
        <taxon>Eukaryota</taxon>
        <taxon>Fungi</taxon>
        <taxon>Dikarya</taxon>
        <taxon>Ascomycota</taxon>
        <taxon>Pezizomycotina</taxon>
        <taxon>Eurotiomycetes</taxon>
        <taxon>Eurotiomycetidae</taxon>
        <taxon>Eurotiales</taxon>
        <taxon>Aspergillaceae</taxon>
        <taxon>Aspergillus</taxon>
        <taxon>Aspergillus subgen. Fumigati</taxon>
    </lineage>
</organism>
<dbReference type="InterPro" id="IPR013094">
    <property type="entry name" value="AB_hydrolase_3"/>
</dbReference>
<evidence type="ECO:0000256" key="4">
    <source>
        <dbReference type="ARBA" id="ARBA00022679"/>
    </source>
</evidence>
<feature type="transmembrane region" description="Helical" evidence="8">
    <location>
        <begin position="2382"/>
        <end position="2405"/>
    </location>
</feature>
<dbReference type="InterPro" id="IPR029058">
    <property type="entry name" value="AB_hydrolase_fold"/>
</dbReference>
<feature type="transmembrane region" description="Helical" evidence="8">
    <location>
        <begin position="2715"/>
        <end position="2738"/>
    </location>
</feature>
<reference evidence="10" key="1">
    <citation type="submission" date="2020-06" db="EMBL/GenBank/DDBJ databases">
        <title>Draft genome sequences of strains closely related to Aspergillus parafelis and Aspergillus hiratsukae.</title>
        <authorList>
            <person name="Dos Santos R.A.C."/>
            <person name="Rivero-Menendez O."/>
            <person name="Steenwyk J.L."/>
            <person name="Mead M.E."/>
            <person name="Goldman G.H."/>
            <person name="Alastruey-Izquierdo A."/>
            <person name="Rokas A."/>
        </authorList>
    </citation>
    <scope>NUCLEOTIDE SEQUENCE</scope>
    <source>
        <strain evidence="10">CNM-CM7691</strain>
    </source>
</reference>
<dbReference type="InterPro" id="IPR013534">
    <property type="entry name" value="Starch_synth_cat_dom"/>
</dbReference>
<dbReference type="SUPFAM" id="SSF53474">
    <property type="entry name" value="alpha/beta-Hydrolases"/>
    <property type="match status" value="1"/>
</dbReference>
<dbReference type="Pfam" id="PF08323">
    <property type="entry name" value="Glyco_transf_5"/>
    <property type="match status" value="1"/>
</dbReference>
<dbReference type="EC" id="2.4.1.183" evidence="2"/>
<dbReference type="PANTHER" id="PTHR47182">
    <property type="entry name" value="CELL WALL ALPHA-1,3-GLUCAN SYNTHASE AGS1-RELATED"/>
    <property type="match status" value="1"/>
</dbReference>
<evidence type="ECO:0000256" key="2">
    <source>
        <dbReference type="ARBA" id="ARBA00012688"/>
    </source>
</evidence>
<dbReference type="Gene3D" id="3.40.50.1820">
    <property type="entry name" value="alpha/beta hydrolase"/>
    <property type="match status" value="1"/>
</dbReference>
<dbReference type="Pfam" id="PF26108">
    <property type="entry name" value="GH_Mok13"/>
    <property type="match status" value="1"/>
</dbReference>
<evidence type="ECO:0000256" key="3">
    <source>
        <dbReference type="ARBA" id="ARBA00022676"/>
    </source>
</evidence>
<name>A0A8H6QXN4_9EURO</name>
<dbReference type="InterPro" id="IPR058656">
    <property type="entry name" value="Mok11-13/Ags1-like_GH"/>
</dbReference>
<evidence type="ECO:0000256" key="8">
    <source>
        <dbReference type="SAM" id="Phobius"/>
    </source>
</evidence>
<dbReference type="GO" id="GO:0070600">
    <property type="term" value="P:fungal-type cell wall (1-&gt;3)-alpha-glucan biosynthetic process"/>
    <property type="evidence" value="ECO:0007669"/>
    <property type="project" value="TreeGrafter"/>
</dbReference>
<keyword evidence="8" id="KW-0812">Transmembrane</keyword>